<evidence type="ECO:0000313" key="2">
    <source>
        <dbReference type="Proteomes" id="UP001597079"/>
    </source>
</evidence>
<dbReference type="PROSITE" id="PS51197">
    <property type="entry name" value="HTH_RRF2_2"/>
    <property type="match status" value="1"/>
</dbReference>
<name>A0ABW4JSZ9_9BACL</name>
<dbReference type="PANTHER" id="PTHR33221:SF9">
    <property type="entry name" value="RRF2 FAMILY PROTEIN"/>
    <property type="match status" value="1"/>
</dbReference>
<dbReference type="InterPro" id="IPR000944">
    <property type="entry name" value="Tscrpt_reg_Rrf2"/>
</dbReference>
<comment type="caution">
    <text evidence="1">The sequence shown here is derived from an EMBL/GenBank/DDBJ whole genome shotgun (WGS) entry which is preliminary data.</text>
</comment>
<organism evidence="1 2">
    <name type="scientific">Alicyclobacillus fodiniaquatilis</name>
    <dbReference type="NCBI Taxonomy" id="1661150"/>
    <lineage>
        <taxon>Bacteria</taxon>
        <taxon>Bacillati</taxon>
        <taxon>Bacillota</taxon>
        <taxon>Bacilli</taxon>
        <taxon>Bacillales</taxon>
        <taxon>Alicyclobacillaceae</taxon>
        <taxon>Alicyclobacillus</taxon>
    </lineage>
</organism>
<gene>
    <name evidence="1" type="ORF">ACFSB2_25470</name>
</gene>
<protein>
    <submittedName>
        <fullName evidence="1">RrF2 family transcriptional regulator</fullName>
    </submittedName>
</protein>
<dbReference type="Pfam" id="PF02082">
    <property type="entry name" value="Rrf2"/>
    <property type="match status" value="1"/>
</dbReference>
<keyword evidence="2" id="KW-1185">Reference proteome</keyword>
<dbReference type="PROSITE" id="PS01332">
    <property type="entry name" value="HTH_RRF2_1"/>
    <property type="match status" value="1"/>
</dbReference>
<sequence length="156" mass="17027">MEFSQGTGYALHALTLLAKAQKGESTGIRNLASFLGVSESYLSKIMTKLKKGGIVRSSPGVSGGYELARPANEITFLDVIEVTEGRNHLYDCANFKENRHALFQGHHNDKAQSPRGNGCIIQQILHGAEETLNTWLSQHTIQSALTESLLAYPKEG</sequence>
<evidence type="ECO:0000313" key="1">
    <source>
        <dbReference type="EMBL" id="MFD1678022.1"/>
    </source>
</evidence>
<dbReference type="PANTHER" id="PTHR33221">
    <property type="entry name" value="WINGED HELIX-TURN-HELIX TRANSCRIPTIONAL REGULATOR, RRF2 FAMILY"/>
    <property type="match status" value="1"/>
</dbReference>
<dbReference type="RefSeq" id="WP_377945969.1">
    <property type="nucleotide sequence ID" value="NZ_JBHUCX010000099.1"/>
</dbReference>
<dbReference type="Proteomes" id="UP001597079">
    <property type="component" value="Unassembled WGS sequence"/>
</dbReference>
<dbReference type="NCBIfam" id="TIGR00738">
    <property type="entry name" value="rrf2_super"/>
    <property type="match status" value="1"/>
</dbReference>
<accession>A0ABW4JSZ9</accession>
<dbReference type="InterPro" id="IPR030489">
    <property type="entry name" value="TR_Rrf2-type_CS"/>
</dbReference>
<dbReference type="SUPFAM" id="SSF46785">
    <property type="entry name" value="Winged helix' DNA-binding domain"/>
    <property type="match status" value="1"/>
</dbReference>
<proteinExistence type="predicted"/>
<dbReference type="EMBL" id="JBHUCX010000099">
    <property type="protein sequence ID" value="MFD1678022.1"/>
    <property type="molecule type" value="Genomic_DNA"/>
</dbReference>
<dbReference type="InterPro" id="IPR036388">
    <property type="entry name" value="WH-like_DNA-bd_sf"/>
</dbReference>
<dbReference type="InterPro" id="IPR036390">
    <property type="entry name" value="WH_DNA-bd_sf"/>
</dbReference>
<reference evidence="2" key="1">
    <citation type="journal article" date="2019" name="Int. J. Syst. Evol. Microbiol.">
        <title>The Global Catalogue of Microorganisms (GCM) 10K type strain sequencing project: providing services to taxonomists for standard genome sequencing and annotation.</title>
        <authorList>
            <consortium name="The Broad Institute Genomics Platform"/>
            <consortium name="The Broad Institute Genome Sequencing Center for Infectious Disease"/>
            <person name="Wu L."/>
            <person name="Ma J."/>
        </authorList>
    </citation>
    <scope>NUCLEOTIDE SEQUENCE [LARGE SCALE GENOMIC DNA]</scope>
    <source>
        <strain evidence="2">CGMCC 1.12286</strain>
    </source>
</reference>
<dbReference type="Gene3D" id="1.10.10.10">
    <property type="entry name" value="Winged helix-like DNA-binding domain superfamily/Winged helix DNA-binding domain"/>
    <property type="match status" value="1"/>
</dbReference>